<name>A0A2M4D7K6_ANODA</name>
<feature type="chain" id="PRO_5014876100" evidence="1">
    <location>
        <begin position="21"/>
        <end position="88"/>
    </location>
</feature>
<dbReference type="EMBL" id="GGFL01009339">
    <property type="protein sequence ID" value="MBW73517.1"/>
    <property type="molecule type" value="Transcribed_RNA"/>
</dbReference>
<evidence type="ECO:0000256" key="1">
    <source>
        <dbReference type="SAM" id="SignalP"/>
    </source>
</evidence>
<evidence type="ECO:0000313" key="2">
    <source>
        <dbReference type="EMBL" id="MBW73517.1"/>
    </source>
</evidence>
<proteinExistence type="predicted"/>
<protein>
    <submittedName>
        <fullName evidence="2">Putative secreted protein</fullName>
    </submittedName>
</protein>
<dbReference type="AlphaFoldDB" id="A0A2M4D7K6"/>
<reference evidence="2" key="1">
    <citation type="submission" date="2018-01" db="EMBL/GenBank/DDBJ databases">
        <title>An insight into the sialome of Amazonian anophelines.</title>
        <authorList>
            <person name="Ribeiro J.M."/>
            <person name="Scarpassa V."/>
            <person name="Calvo E."/>
        </authorList>
    </citation>
    <scope>NUCLEOTIDE SEQUENCE</scope>
</reference>
<feature type="signal peptide" evidence="1">
    <location>
        <begin position="1"/>
        <end position="20"/>
    </location>
</feature>
<organism evidence="2">
    <name type="scientific">Anopheles darlingi</name>
    <name type="common">Mosquito</name>
    <dbReference type="NCBI Taxonomy" id="43151"/>
    <lineage>
        <taxon>Eukaryota</taxon>
        <taxon>Metazoa</taxon>
        <taxon>Ecdysozoa</taxon>
        <taxon>Arthropoda</taxon>
        <taxon>Hexapoda</taxon>
        <taxon>Insecta</taxon>
        <taxon>Pterygota</taxon>
        <taxon>Neoptera</taxon>
        <taxon>Endopterygota</taxon>
        <taxon>Diptera</taxon>
        <taxon>Nematocera</taxon>
        <taxon>Culicoidea</taxon>
        <taxon>Culicidae</taxon>
        <taxon>Anophelinae</taxon>
        <taxon>Anopheles</taxon>
    </lineage>
</organism>
<sequence>MVVVVVVVICVLCSIEHNHLQPEHGARYGQCRSCAANPCTGFWSVGLPVATRRLTSLILARANRLATVASNDADAGPGIGNDYRNRMR</sequence>
<keyword evidence="1" id="KW-0732">Signal</keyword>
<accession>A0A2M4D7K6</accession>